<dbReference type="RefSeq" id="XP_028878621.1">
    <property type="nucleotide sequence ID" value="XM_029030022.1"/>
</dbReference>
<gene>
    <name evidence="4" type="ORF">TM35_000431230</name>
</gene>
<dbReference type="Gene3D" id="2.120.10.80">
    <property type="entry name" value="Kelch-type beta propeller"/>
    <property type="match status" value="2"/>
</dbReference>
<dbReference type="PANTHER" id="PTHR46093:SF18">
    <property type="entry name" value="FIBRONECTIN TYPE-III DOMAIN-CONTAINING PROTEIN"/>
    <property type="match status" value="1"/>
</dbReference>
<evidence type="ECO:0000313" key="4">
    <source>
        <dbReference type="EMBL" id="ORC84555.1"/>
    </source>
</evidence>
<dbReference type="InterPro" id="IPR056737">
    <property type="entry name" value="Beta-prop_ATRN-MKLN-like"/>
</dbReference>
<keyword evidence="1" id="KW-0880">Kelch repeat</keyword>
<evidence type="ECO:0000313" key="5">
    <source>
        <dbReference type="Proteomes" id="UP000192257"/>
    </source>
</evidence>
<dbReference type="PANTHER" id="PTHR46093">
    <property type="entry name" value="ACYL-COA-BINDING DOMAIN-CONTAINING PROTEIN 5"/>
    <property type="match status" value="1"/>
</dbReference>
<dbReference type="OrthoDB" id="10251809at2759"/>
<evidence type="ECO:0000259" key="3">
    <source>
        <dbReference type="Pfam" id="PF24981"/>
    </source>
</evidence>
<organism evidence="4 5">
    <name type="scientific">Trypanosoma theileri</name>
    <dbReference type="NCBI Taxonomy" id="67003"/>
    <lineage>
        <taxon>Eukaryota</taxon>
        <taxon>Discoba</taxon>
        <taxon>Euglenozoa</taxon>
        <taxon>Kinetoplastea</taxon>
        <taxon>Metakinetoplastina</taxon>
        <taxon>Trypanosomatida</taxon>
        <taxon>Trypanosomatidae</taxon>
        <taxon>Trypanosoma</taxon>
    </lineage>
</organism>
<dbReference type="AlphaFoldDB" id="A0A1X0NIK1"/>
<sequence>MGTDQIEGLLESPVETTVGEVAKGVPIASYRLRCRRLKCSSHNFCCSEENSNRDDNIFSFAIDGNEEEEGQETTAALEESSHLCPAARYGHSLTEIQSDVLFLFGGVSKNREYLNDAWILQLRDAEVVSTQMQVSGDVPSGRFGHSAHRCLNGESVIIFGGSNNTELYNEMYVVSVFPLLNHQHAVFRRISFSQLAVMPHQMRSMGNSISFLHNDHNSGSSSNRSVANYITNSYTTTTTNTTSTTRNSFLFSSSSSSWPSARRSHTLTPIPDGKAILFGGHAITSVNDVWLLDETTFEWKRKETSGINPHDPLSEMPAPRYCHSAVVYPPPTEGNIETSVERCLYVFGGVLFSRGGDNVLWELNLSSFVWRAVNVWGNFTPPARFGHTACILSQCMIIFGGTDKFPCGRTLDDCYIFKFPSLQWQPFHYAYSQRLTTSLFLSCNTSSRISSEDEDTLQRRRSMINHIHTALCCNHQQQQHQLLQGEEDLGNNCIPAGRRSHAAVQSSRGKIIIFGGWDGTRVDNDCFQLMLAPSTLREWSYDFLVSARRFNC</sequence>
<dbReference type="SUPFAM" id="SSF117281">
    <property type="entry name" value="Kelch motif"/>
    <property type="match status" value="2"/>
</dbReference>
<dbReference type="STRING" id="67003.A0A1X0NIK1"/>
<dbReference type="Proteomes" id="UP000192257">
    <property type="component" value="Unassembled WGS sequence"/>
</dbReference>
<evidence type="ECO:0000256" key="1">
    <source>
        <dbReference type="ARBA" id="ARBA00022441"/>
    </source>
</evidence>
<keyword evidence="2" id="KW-0677">Repeat</keyword>
<dbReference type="Pfam" id="PF24681">
    <property type="entry name" value="Kelch_KLHDC2_KLHL20_DRC7"/>
    <property type="match status" value="1"/>
</dbReference>
<protein>
    <recommendedName>
        <fullName evidence="3">Attractin/MKLN-like beta-propeller domain-containing protein</fullName>
    </recommendedName>
</protein>
<comment type="caution">
    <text evidence="4">The sequence shown here is derived from an EMBL/GenBank/DDBJ whole genome shotgun (WGS) entry which is preliminary data.</text>
</comment>
<name>A0A1X0NIK1_9TRYP</name>
<dbReference type="Pfam" id="PF24981">
    <property type="entry name" value="Beta-prop_ATRN-LZTR1"/>
    <property type="match status" value="1"/>
</dbReference>
<dbReference type="GeneID" id="39989802"/>
<feature type="domain" description="Attractin/MKLN-like beta-propeller" evidence="3">
    <location>
        <begin position="241"/>
        <end position="521"/>
    </location>
</feature>
<proteinExistence type="predicted"/>
<accession>A0A1X0NIK1</accession>
<reference evidence="4 5" key="1">
    <citation type="submission" date="2017-03" db="EMBL/GenBank/DDBJ databases">
        <title>An alternative strategy for trypanosome survival in the mammalian bloodstream revealed through genome and transcriptome analysis of the ubiquitous bovine parasite Trypanosoma (Megatrypanum) theileri.</title>
        <authorList>
            <person name="Kelly S."/>
            <person name="Ivens A."/>
            <person name="Mott A."/>
            <person name="O'Neill E."/>
            <person name="Emms D."/>
            <person name="Macleod O."/>
            <person name="Voorheis P."/>
            <person name="Matthews J."/>
            <person name="Matthews K."/>
            <person name="Carrington M."/>
        </authorList>
    </citation>
    <scope>NUCLEOTIDE SEQUENCE [LARGE SCALE GENOMIC DNA]</scope>
    <source>
        <strain evidence="4">Edinburgh</strain>
    </source>
</reference>
<keyword evidence="5" id="KW-1185">Reference proteome</keyword>
<evidence type="ECO:0000256" key="2">
    <source>
        <dbReference type="ARBA" id="ARBA00022737"/>
    </source>
</evidence>
<dbReference type="InterPro" id="IPR015915">
    <property type="entry name" value="Kelch-typ_b-propeller"/>
</dbReference>
<dbReference type="EMBL" id="NBCO01000043">
    <property type="protein sequence ID" value="ORC84555.1"/>
    <property type="molecule type" value="Genomic_DNA"/>
</dbReference>
<dbReference type="VEuPathDB" id="TriTrypDB:TM35_000431230"/>